<organism evidence="2 3">
    <name type="scientific">Streptomyces lancefieldiae</name>
    <dbReference type="NCBI Taxonomy" id="3075520"/>
    <lineage>
        <taxon>Bacteria</taxon>
        <taxon>Bacillati</taxon>
        <taxon>Actinomycetota</taxon>
        <taxon>Actinomycetes</taxon>
        <taxon>Kitasatosporales</taxon>
        <taxon>Streptomycetaceae</taxon>
        <taxon>Streptomyces</taxon>
    </lineage>
</organism>
<dbReference type="CDD" id="cd09729">
    <property type="entry name" value="Cse1_I-E"/>
    <property type="match status" value="1"/>
</dbReference>
<sequence length="573" mass="62138">MRGELMTHGFSLTDDPWLCLPPAAGGPALERPLRTALLEAHEFGDLVVEVPTQRPAVFRQVLLAVVLDAVGRPADEREWMSWFSAGRWSMEQRARLEDYLDAHRGLFDLFDPVQPFAQVAGLHTAKGETKNAGLIVATAATGNNVPLFASRTEGDAFSLTPAQAVHWLLHTHCWDTAAIKTGAVGDPKAKAGKTTGNPTGPLGQMGVTLLVGTTLFETLLLNLPVGAPPTSADLPQWRRREPADPRSAATPGWQERAPEGLLDLWTWQSRRIRLLPEMTGEGVRVTRVLVVAGDRMPHTPETEPHTMWRLEPTGGRSAGRGKGGAAPPRRPLRLQPGKAAWRGLDALLAPERQSREAGEKTSGFATSKLLDQTGALAFDLGESYPLRVELSGVAYGNQSAVVDDVMFDALPLPLAALDAGSDVRAAVLEVAEQAEQLATAVNYLSADLRRALGTEPIPWDKGQRPGEIVLHALDPLVRRLLSGMRAVEDLERIEAGQLAWEQLAWRRSWDVADRLLQAVPVGAFAGRSVSQGEGKPERTHRVSLAEASFLKRRAEILHRAAAVRRDSPAPGSQ</sequence>
<dbReference type="NCBIfam" id="TIGR02547">
    <property type="entry name" value="casA_cse1"/>
    <property type="match status" value="1"/>
</dbReference>
<reference evidence="2" key="1">
    <citation type="submission" date="2024-05" db="EMBL/GenBank/DDBJ databases">
        <title>30 novel species of actinomycetes from the DSMZ collection.</title>
        <authorList>
            <person name="Nouioui I."/>
        </authorList>
    </citation>
    <scope>NUCLEOTIDE SEQUENCE</scope>
    <source>
        <strain evidence="2">DSM 40712</strain>
    </source>
</reference>
<dbReference type="RefSeq" id="WP_311580043.1">
    <property type="nucleotide sequence ID" value="NZ_JAVRFH010000044.1"/>
</dbReference>
<feature type="compositionally biased region" description="Basic and acidic residues" evidence="1">
    <location>
        <begin position="296"/>
        <end position="308"/>
    </location>
</feature>
<feature type="region of interest" description="Disordered" evidence="1">
    <location>
        <begin position="230"/>
        <end position="254"/>
    </location>
</feature>
<proteinExistence type="predicted"/>
<dbReference type="Pfam" id="PF09481">
    <property type="entry name" value="CRISPR_Cse1"/>
    <property type="match status" value="1"/>
</dbReference>
<gene>
    <name evidence="2" type="primary">casA</name>
    <name evidence="2" type="ORF">RM812_31245</name>
</gene>
<evidence type="ECO:0000256" key="1">
    <source>
        <dbReference type="SAM" id="MobiDB-lite"/>
    </source>
</evidence>
<keyword evidence="3" id="KW-1185">Reference proteome</keyword>
<comment type="caution">
    <text evidence="2">The sequence shown here is derived from an EMBL/GenBank/DDBJ whole genome shotgun (WGS) entry which is preliminary data.</text>
</comment>
<feature type="region of interest" description="Disordered" evidence="1">
    <location>
        <begin position="296"/>
        <end position="333"/>
    </location>
</feature>
<evidence type="ECO:0000313" key="3">
    <source>
        <dbReference type="Proteomes" id="UP001180724"/>
    </source>
</evidence>
<dbReference type="InterPro" id="IPR013381">
    <property type="entry name" value="CRISPR-assoc_prot_Cse1"/>
</dbReference>
<evidence type="ECO:0000313" key="2">
    <source>
        <dbReference type="EMBL" id="MDT0614652.1"/>
    </source>
</evidence>
<name>A0ABU3AWT4_9ACTN</name>
<dbReference type="EMBL" id="JAVRFH010000044">
    <property type="protein sequence ID" value="MDT0614652.1"/>
    <property type="molecule type" value="Genomic_DNA"/>
</dbReference>
<accession>A0ABU3AWT4</accession>
<dbReference type="Proteomes" id="UP001180724">
    <property type="component" value="Unassembled WGS sequence"/>
</dbReference>
<dbReference type="Gene3D" id="1.10.132.100">
    <property type="match status" value="1"/>
</dbReference>
<protein>
    <submittedName>
        <fullName evidence="2">Type I-E CRISPR-associated protein Cse1/CasA</fullName>
    </submittedName>
</protein>